<dbReference type="EMBL" id="JANBUN010000759">
    <property type="protein sequence ID" value="KAJ2801506.1"/>
    <property type="molecule type" value="Genomic_DNA"/>
</dbReference>
<organism evidence="1 2">
    <name type="scientific">Coemansia helicoidea</name>
    <dbReference type="NCBI Taxonomy" id="1286919"/>
    <lineage>
        <taxon>Eukaryota</taxon>
        <taxon>Fungi</taxon>
        <taxon>Fungi incertae sedis</taxon>
        <taxon>Zoopagomycota</taxon>
        <taxon>Kickxellomycotina</taxon>
        <taxon>Kickxellomycetes</taxon>
        <taxon>Kickxellales</taxon>
        <taxon>Kickxellaceae</taxon>
        <taxon>Coemansia</taxon>
    </lineage>
</organism>
<accession>A0ACC1L641</accession>
<gene>
    <name evidence="1" type="ORF">H4R21_002772</name>
</gene>
<evidence type="ECO:0000313" key="1">
    <source>
        <dbReference type="EMBL" id="KAJ2801506.1"/>
    </source>
</evidence>
<reference evidence="1" key="1">
    <citation type="submission" date="2022-07" db="EMBL/GenBank/DDBJ databases">
        <title>Phylogenomic reconstructions and comparative analyses of Kickxellomycotina fungi.</title>
        <authorList>
            <person name="Reynolds N.K."/>
            <person name="Stajich J.E."/>
            <person name="Barry K."/>
            <person name="Grigoriev I.V."/>
            <person name="Crous P."/>
            <person name="Smith M.E."/>
        </authorList>
    </citation>
    <scope>NUCLEOTIDE SEQUENCE</scope>
    <source>
        <strain evidence="1">BCRC 34780</strain>
    </source>
</reference>
<keyword evidence="2" id="KW-1185">Reference proteome</keyword>
<evidence type="ECO:0000313" key="2">
    <source>
        <dbReference type="Proteomes" id="UP001140087"/>
    </source>
</evidence>
<comment type="caution">
    <text evidence="1">The sequence shown here is derived from an EMBL/GenBank/DDBJ whole genome shotgun (WGS) entry which is preliminary data.</text>
</comment>
<name>A0ACC1L641_9FUNG</name>
<protein>
    <submittedName>
        <fullName evidence="1">Uncharacterized protein</fullName>
    </submittedName>
</protein>
<dbReference type="Proteomes" id="UP001140087">
    <property type="component" value="Unassembled WGS sequence"/>
</dbReference>
<proteinExistence type="predicted"/>
<sequence length="560" mass="59006">MAPTSVIEQASFWDRIPNATSKVALLGRAGCPGERPRPPRPPAAQPSPVRASKRKQSRPARSPANAESARLQCDQGPNPKARRLSLDHHIPARRPLRASVQSRAFRLSFSDDYLRNPHQYVQALINCGGPQLVQPALRPSPSASSRSRRSLGARPRPQPSASSRRGRAGRFHNLQLEQPVATDEQSDNDDANSVTTAASDLNDLADADCQLPDSPMRATSQPGQDASMDATPRANSPLLDLPASDDKHNAGAAHAMARGSTDEEYTGDDDGATDDEGAADVNSGDTAKDEGNGSAPAPAGTGSDHGGDAADDGPAEDDCEMDDSGEAPPAGEESEPDVDHKNASQPSSSSRRRRGGGEEAGAASDTEEDQSPAQEAGESHGDSAGDSGGASEVGDDVDDSGASAGDAPRSPEGPSVAELADPAAPATNNIPSYQRQGQILADGDDVSNIVPQSKRSTVKWTKAYPIEVRAKPMANKLAAAEIHCCSVLRILPEQYLTIKRLLLREGLSRQPPGSFKKRDAQRLCRIDVNKTSKIYEWFVTMGWLPGSDGIYANPPSPAGS</sequence>